<comment type="caution">
    <text evidence="2">The sequence shown here is derived from an EMBL/GenBank/DDBJ whole genome shotgun (WGS) entry which is preliminary data.</text>
</comment>
<name>A0ABX1RDY7_9PSEU</name>
<gene>
    <name evidence="2" type="ORF">HF577_12245</name>
</gene>
<feature type="compositionally biased region" description="Low complexity" evidence="1">
    <location>
        <begin position="347"/>
        <end position="361"/>
    </location>
</feature>
<dbReference type="EMBL" id="JAAXKY010000031">
    <property type="protein sequence ID" value="NMH77849.1"/>
    <property type="molecule type" value="Genomic_DNA"/>
</dbReference>
<evidence type="ECO:0000313" key="3">
    <source>
        <dbReference type="Proteomes" id="UP001296706"/>
    </source>
</evidence>
<accession>A0ABX1RDY7</accession>
<feature type="region of interest" description="Disordered" evidence="1">
    <location>
        <begin position="339"/>
        <end position="361"/>
    </location>
</feature>
<evidence type="ECO:0000256" key="1">
    <source>
        <dbReference type="SAM" id="MobiDB-lite"/>
    </source>
</evidence>
<proteinExistence type="predicted"/>
<organism evidence="2 3">
    <name type="scientific">Pseudonocardia xinjiangensis</name>
    <dbReference type="NCBI Taxonomy" id="75289"/>
    <lineage>
        <taxon>Bacteria</taxon>
        <taxon>Bacillati</taxon>
        <taxon>Actinomycetota</taxon>
        <taxon>Actinomycetes</taxon>
        <taxon>Pseudonocardiales</taxon>
        <taxon>Pseudonocardiaceae</taxon>
        <taxon>Pseudonocardia</taxon>
    </lineage>
</organism>
<keyword evidence="3" id="KW-1185">Reference proteome</keyword>
<protein>
    <submittedName>
        <fullName evidence="2">Uncharacterized protein</fullName>
    </submittedName>
</protein>
<dbReference type="RefSeq" id="WP_169395922.1">
    <property type="nucleotide sequence ID" value="NZ_BAAAJH010000003.1"/>
</dbReference>
<evidence type="ECO:0000313" key="2">
    <source>
        <dbReference type="EMBL" id="NMH77849.1"/>
    </source>
</evidence>
<dbReference type="Proteomes" id="UP001296706">
    <property type="component" value="Unassembled WGS sequence"/>
</dbReference>
<sequence>MAVALLPTVQPDPLLRHSPPLREVLVPAGSFSAPRAAVTVAVPVVAASHEPSPAAHCAEELDSDSVAGAFFTGAAASFAASVAALRACVATEAASVAAFFSSAVAPSRAAVSRACSAICCACSACCAACSAVSFRVSVMMSATTWPDPAVELVAAWQLLSLVVQLPLEDDWPPGGPRAPAPPVVVLGPSSPAAELRAVPEQPPGEPEQSSVAEALVQLDAPGTVGAPEAADEPGAVGAGGVAGWSGPGRSCGASAGVRACPSSPTVALLTVALDVEVARTSGRMLLASGPLEAPEFVTAWHRPPDTPSHEPVPCEPRGSGEVEGSVAVAELVTLPSQAVCPSQSSTAPDADAAEGPAGRRAGFTTGFAPAWSAPAWSPRAWFASLA</sequence>
<reference evidence="2 3" key="1">
    <citation type="submission" date="2020-04" db="EMBL/GenBank/DDBJ databases">
        <authorList>
            <person name="Klaysubun C."/>
            <person name="Duangmal K."/>
            <person name="Lipun K."/>
        </authorList>
    </citation>
    <scope>NUCLEOTIDE SEQUENCE [LARGE SCALE GENOMIC DNA]</scope>
    <source>
        <strain evidence="2 3">JCM 11839</strain>
    </source>
</reference>